<proteinExistence type="predicted"/>
<dbReference type="Proteomes" id="UP000236333">
    <property type="component" value="Unassembled WGS sequence"/>
</dbReference>
<feature type="compositionally biased region" description="Low complexity" evidence="1">
    <location>
        <begin position="1"/>
        <end position="11"/>
    </location>
</feature>
<accession>A0A2J7ZJQ4</accession>
<organism evidence="2 3">
    <name type="scientific">Tetrabaena socialis</name>
    <dbReference type="NCBI Taxonomy" id="47790"/>
    <lineage>
        <taxon>Eukaryota</taxon>
        <taxon>Viridiplantae</taxon>
        <taxon>Chlorophyta</taxon>
        <taxon>core chlorophytes</taxon>
        <taxon>Chlorophyceae</taxon>
        <taxon>CS clade</taxon>
        <taxon>Chlamydomonadales</taxon>
        <taxon>Tetrabaenaceae</taxon>
        <taxon>Tetrabaena</taxon>
    </lineage>
</organism>
<reference evidence="2 3" key="1">
    <citation type="journal article" date="2017" name="Mol. Biol. Evol.">
        <title>The 4-celled Tetrabaena socialis nuclear genome reveals the essential components for genetic control of cell number at the origin of multicellularity in the volvocine lineage.</title>
        <authorList>
            <person name="Featherston J."/>
            <person name="Arakaki Y."/>
            <person name="Hanschen E.R."/>
            <person name="Ferris P.J."/>
            <person name="Michod R.E."/>
            <person name="Olson B.J.S.C."/>
            <person name="Nozaki H."/>
            <person name="Durand P.M."/>
        </authorList>
    </citation>
    <scope>NUCLEOTIDE SEQUENCE [LARGE SCALE GENOMIC DNA]</scope>
    <source>
        <strain evidence="2 3">NIES-571</strain>
    </source>
</reference>
<sequence>MLADAAGAAAAVNDEPEDGQERQQEDRGAQAAGTRTKEEWAKRFQDCQGGLRGQSGPGAGLATHISTPLLVLGTSFVPPGDNIAAASACELVTMGVAAGLCTLPKDTACLNDHNLNVYEMADFGSDVLSDRMHGFVDGSSGQQELFKFYPPGGVLYAKVDPVGSPARPAVPSPIRSQVSLVHRCFAGILEAAGHSSAHHLQKYLTSNGSLQDWGDTDQAKEIAAINRYNPNREELFMAVLMLTIAAEDWLEVDRFIPGIVDGDMRKARVLGPVDTVLSALLQEGWPEGRP</sequence>
<protein>
    <submittedName>
        <fullName evidence="2">Uncharacterized protein</fullName>
    </submittedName>
</protein>
<evidence type="ECO:0000313" key="3">
    <source>
        <dbReference type="Proteomes" id="UP000236333"/>
    </source>
</evidence>
<dbReference type="AlphaFoldDB" id="A0A2J7ZJQ4"/>
<feature type="region of interest" description="Disordered" evidence="1">
    <location>
        <begin position="1"/>
        <end position="39"/>
    </location>
</feature>
<feature type="compositionally biased region" description="Basic and acidic residues" evidence="1">
    <location>
        <begin position="19"/>
        <end position="28"/>
    </location>
</feature>
<evidence type="ECO:0000256" key="1">
    <source>
        <dbReference type="SAM" id="MobiDB-lite"/>
    </source>
</evidence>
<dbReference type="EMBL" id="PGGS01001349">
    <property type="protein sequence ID" value="PNH00497.1"/>
    <property type="molecule type" value="Genomic_DNA"/>
</dbReference>
<evidence type="ECO:0000313" key="2">
    <source>
        <dbReference type="EMBL" id="PNH00497.1"/>
    </source>
</evidence>
<name>A0A2J7ZJQ4_9CHLO</name>
<gene>
    <name evidence="2" type="ORF">TSOC_013671</name>
</gene>
<comment type="caution">
    <text evidence="2">The sequence shown here is derived from an EMBL/GenBank/DDBJ whole genome shotgun (WGS) entry which is preliminary data.</text>
</comment>
<keyword evidence="3" id="KW-1185">Reference proteome</keyword>